<keyword evidence="13" id="KW-1185">Reference proteome</keyword>
<evidence type="ECO:0000256" key="4">
    <source>
        <dbReference type="ARBA" id="ARBA00022753"/>
    </source>
</evidence>
<comment type="subcellular location">
    <subcellularLocation>
        <location evidence="1">Endosome</location>
    </subcellularLocation>
</comment>
<keyword evidence="6 8" id="KW-0175">Coiled coil</keyword>
<evidence type="ECO:0000259" key="11">
    <source>
        <dbReference type="PROSITE" id="PS51322"/>
    </source>
</evidence>
<accession>A0AAD5TJY1</accession>
<dbReference type="InterPro" id="IPR037202">
    <property type="entry name" value="ESCRT_assembly_dom"/>
</dbReference>
<gene>
    <name evidence="12" type="ORF">HDU87_004918</name>
</gene>
<dbReference type="InterPro" id="IPR008883">
    <property type="entry name" value="UEV_N"/>
</dbReference>
<feature type="compositionally biased region" description="Polar residues" evidence="9">
    <location>
        <begin position="255"/>
        <end position="264"/>
    </location>
</feature>
<dbReference type="Pfam" id="PF05743">
    <property type="entry name" value="UEV"/>
    <property type="match status" value="1"/>
</dbReference>
<evidence type="ECO:0000256" key="6">
    <source>
        <dbReference type="ARBA" id="ARBA00023054"/>
    </source>
</evidence>
<feature type="compositionally biased region" description="Low complexity" evidence="9">
    <location>
        <begin position="288"/>
        <end position="310"/>
    </location>
</feature>
<dbReference type="Pfam" id="PF09454">
    <property type="entry name" value="Vps23_core"/>
    <property type="match status" value="1"/>
</dbReference>
<dbReference type="EMBL" id="JADGJQ010000039">
    <property type="protein sequence ID" value="KAJ3176590.1"/>
    <property type="molecule type" value="Genomic_DNA"/>
</dbReference>
<keyword evidence="4" id="KW-0967">Endosome</keyword>
<evidence type="ECO:0000256" key="3">
    <source>
        <dbReference type="ARBA" id="ARBA00022448"/>
    </source>
</evidence>
<keyword evidence="5 7" id="KW-0653">Protein transport</keyword>
<keyword evidence="3 7" id="KW-0813">Transport</keyword>
<dbReference type="GO" id="GO:0015031">
    <property type="term" value="P:protein transport"/>
    <property type="evidence" value="ECO:0007669"/>
    <property type="project" value="UniProtKB-UniRule"/>
</dbReference>
<dbReference type="InterPro" id="IPR017916">
    <property type="entry name" value="SB_dom"/>
</dbReference>
<feature type="coiled-coil region" evidence="8">
    <location>
        <begin position="399"/>
        <end position="426"/>
    </location>
</feature>
<dbReference type="PANTHER" id="PTHR23306">
    <property type="entry name" value="TUMOR SUSCEPTIBILITY GENE 101 PROTEIN-RELATED"/>
    <property type="match status" value="1"/>
</dbReference>
<protein>
    <submittedName>
        <fullName evidence="12">Uncharacterized protein</fullName>
    </submittedName>
</protein>
<feature type="domain" description="SB" evidence="10">
    <location>
        <begin position="450"/>
        <end position="518"/>
    </location>
</feature>
<dbReference type="GO" id="GO:0072666">
    <property type="term" value="P:establishment of protein localization to vacuole"/>
    <property type="evidence" value="ECO:0007669"/>
    <property type="project" value="UniProtKB-ARBA"/>
</dbReference>
<feature type="compositionally biased region" description="Low complexity" evidence="9">
    <location>
        <begin position="170"/>
        <end position="183"/>
    </location>
</feature>
<evidence type="ECO:0000256" key="2">
    <source>
        <dbReference type="ARBA" id="ARBA00009594"/>
    </source>
</evidence>
<dbReference type="PROSITE" id="PS51322">
    <property type="entry name" value="UEV"/>
    <property type="match status" value="1"/>
</dbReference>
<dbReference type="InterPro" id="IPR016135">
    <property type="entry name" value="UBQ-conjugating_enzyme/RWD"/>
</dbReference>
<feature type="domain" description="UEV" evidence="11">
    <location>
        <begin position="3"/>
        <end position="148"/>
    </location>
</feature>
<name>A0AAD5TJY1_9FUNG</name>
<feature type="compositionally biased region" description="Low complexity" evidence="9">
    <location>
        <begin position="195"/>
        <end position="234"/>
    </location>
</feature>
<dbReference type="Gene3D" id="6.10.140.820">
    <property type="match status" value="1"/>
</dbReference>
<dbReference type="GO" id="GO:0043130">
    <property type="term" value="F:ubiquitin binding"/>
    <property type="evidence" value="ECO:0007669"/>
    <property type="project" value="TreeGrafter"/>
</dbReference>
<dbReference type="CDD" id="cd11685">
    <property type="entry name" value="UEV_TSG101-like"/>
    <property type="match status" value="1"/>
</dbReference>
<feature type="compositionally biased region" description="Polar residues" evidence="9">
    <location>
        <begin position="278"/>
        <end position="287"/>
    </location>
</feature>
<feature type="region of interest" description="Disordered" evidence="9">
    <location>
        <begin position="145"/>
        <end position="164"/>
    </location>
</feature>
<dbReference type="SUPFAM" id="SSF54495">
    <property type="entry name" value="UBC-like"/>
    <property type="match status" value="1"/>
</dbReference>
<dbReference type="Proteomes" id="UP001212152">
    <property type="component" value="Unassembled WGS sequence"/>
</dbReference>
<comment type="caution">
    <text evidence="12">The sequence shown here is derived from an EMBL/GenBank/DDBJ whole genome shotgun (WGS) entry which is preliminary data.</text>
</comment>
<comment type="similarity">
    <text evidence="2">Belongs to the ubiquitin-conjugating enzyme family. UEV subfamily.</text>
</comment>
<dbReference type="Gene3D" id="3.10.110.10">
    <property type="entry name" value="Ubiquitin Conjugating Enzyme"/>
    <property type="match status" value="1"/>
</dbReference>
<reference evidence="12" key="1">
    <citation type="submission" date="2020-05" db="EMBL/GenBank/DDBJ databases">
        <title>Phylogenomic resolution of chytrid fungi.</title>
        <authorList>
            <person name="Stajich J.E."/>
            <person name="Amses K."/>
            <person name="Simmons R."/>
            <person name="Seto K."/>
            <person name="Myers J."/>
            <person name="Bonds A."/>
            <person name="Quandt C.A."/>
            <person name="Barry K."/>
            <person name="Liu P."/>
            <person name="Grigoriev I."/>
            <person name="Longcore J.E."/>
            <person name="James T.Y."/>
        </authorList>
    </citation>
    <scope>NUCLEOTIDE SEQUENCE</scope>
    <source>
        <strain evidence="12">JEL0379</strain>
    </source>
</reference>
<dbReference type="PANTHER" id="PTHR23306:SF3">
    <property type="entry name" value="TUMOR SUPPRESSOR PROTEIN 101"/>
    <property type="match status" value="1"/>
</dbReference>
<evidence type="ECO:0000313" key="13">
    <source>
        <dbReference type="Proteomes" id="UP001212152"/>
    </source>
</evidence>
<evidence type="ECO:0000256" key="1">
    <source>
        <dbReference type="ARBA" id="ARBA00004177"/>
    </source>
</evidence>
<sequence>MDATRTWLRGVLGPQYSQRERVFRDADAVLVSYNGLAPKTDAYTHEDGRTVVLLCMHGTIPITFRNITYNIPVALWVPHGYPSQPPICFVTPTSTMLVRASKHVDLSGKVYHPYLAYWHMNTEESTLLAFVRVLQEVFALEPPVYTKPSNAPVSVPPAHNNAYQSLGFSGQAQQSGQPAANSGTSKSYQEPARLQQPQAQAPQQHQQQQQQQHHSRGNQPPLQQPQPSYSNQPPQYQPSPPQQHLSMPDARRHTTPSPASMLNQQPPPIPPPPPNYLRGSSSSPHANSQPYQSQSSQQQQSQRPSSQQQHAPPPPPPKQTIPGGSAAPPPVPHKPLAASIDTQAYQSAVDERTAKLNAIRDTLRARLRDKEAELNATLPREIERLLNVNRGLEDGGARIRKAIKDAAEHENDIKAAIETVQQKTTELVEQTATMQSQPDVKIDTLLDGPSVVHNQLIDLVAQDHAIDDTLYYLGKALDAERIDGAVYMKAVRGLAREQFIKRAMIRKIRTYIGLERNT</sequence>
<feature type="compositionally biased region" description="Pro residues" evidence="9">
    <location>
        <begin position="265"/>
        <end position="275"/>
    </location>
</feature>
<evidence type="ECO:0000256" key="9">
    <source>
        <dbReference type="SAM" id="MobiDB-lite"/>
    </source>
</evidence>
<evidence type="ECO:0000256" key="5">
    <source>
        <dbReference type="ARBA" id="ARBA00022927"/>
    </source>
</evidence>
<dbReference type="GO" id="GO:0043162">
    <property type="term" value="P:ubiquitin-dependent protein catabolic process via the multivesicular body sorting pathway"/>
    <property type="evidence" value="ECO:0007669"/>
    <property type="project" value="UniProtKB-ARBA"/>
</dbReference>
<dbReference type="SUPFAM" id="SSF140111">
    <property type="entry name" value="Endosomal sorting complex assembly domain"/>
    <property type="match status" value="1"/>
</dbReference>
<evidence type="ECO:0000256" key="8">
    <source>
        <dbReference type="SAM" id="Coils"/>
    </source>
</evidence>
<proteinExistence type="inferred from homology"/>
<evidence type="ECO:0000313" key="12">
    <source>
        <dbReference type="EMBL" id="KAJ3176590.1"/>
    </source>
</evidence>
<organism evidence="12 13">
    <name type="scientific">Geranomyces variabilis</name>
    <dbReference type="NCBI Taxonomy" id="109894"/>
    <lineage>
        <taxon>Eukaryota</taxon>
        <taxon>Fungi</taxon>
        <taxon>Fungi incertae sedis</taxon>
        <taxon>Chytridiomycota</taxon>
        <taxon>Chytridiomycota incertae sedis</taxon>
        <taxon>Chytridiomycetes</taxon>
        <taxon>Spizellomycetales</taxon>
        <taxon>Powellomycetaceae</taxon>
        <taxon>Geranomyces</taxon>
    </lineage>
</organism>
<feature type="region of interest" description="Disordered" evidence="9">
    <location>
        <begin position="170"/>
        <end position="336"/>
    </location>
</feature>
<evidence type="ECO:0000256" key="7">
    <source>
        <dbReference type="PROSITE-ProRule" id="PRU00644"/>
    </source>
</evidence>
<evidence type="ECO:0000259" key="10">
    <source>
        <dbReference type="PROSITE" id="PS51312"/>
    </source>
</evidence>
<dbReference type="PROSITE" id="PS51312">
    <property type="entry name" value="SB"/>
    <property type="match status" value="1"/>
</dbReference>
<dbReference type="AlphaFoldDB" id="A0AAD5TJY1"/>
<dbReference type="GO" id="GO:0000813">
    <property type="term" value="C:ESCRT I complex"/>
    <property type="evidence" value="ECO:0007669"/>
    <property type="project" value="TreeGrafter"/>
</dbReference>
<dbReference type="InterPro" id="IPR052070">
    <property type="entry name" value="ESCRT-I_UEV_domain"/>
</dbReference>